<dbReference type="Proteomes" id="UP001596241">
    <property type="component" value="Unassembled WGS sequence"/>
</dbReference>
<keyword evidence="2" id="KW-1185">Reference proteome</keyword>
<accession>A0ABW1FJF1</accession>
<protein>
    <submittedName>
        <fullName evidence="1">ABC-three component system middle component 2</fullName>
    </submittedName>
</protein>
<dbReference type="Pfam" id="PF20288">
    <property type="entry name" value="MC2"/>
    <property type="match status" value="1"/>
</dbReference>
<sequence length="153" mass="17091">MNPLNSPLEVGVRALALLAESHPEPMDLAQLVLLDYALLHSAEFDGPPSLHPDLPARTGELGMKRRVLEQGLLVLIRAGLAGIEAQQQGLMYRATERGPAFIDILETPYVDRLRDRAEWVVHEYAPQVEVDAVTRDLINRPADTLLPHEVYRD</sequence>
<dbReference type="InterPro" id="IPR046904">
    <property type="entry name" value="ABC-3C_MC2"/>
</dbReference>
<dbReference type="EMBL" id="JBHSPW010000005">
    <property type="protein sequence ID" value="MFC5894010.1"/>
    <property type="molecule type" value="Genomic_DNA"/>
</dbReference>
<gene>
    <name evidence="1" type="ORF">ACFP3M_14410</name>
</gene>
<reference evidence="2" key="1">
    <citation type="journal article" date="2019" name="Int. J. Syst. Evol. Microbiol.">
        <title>The Global Catalogue of Microorganisms (GCM) 10K type strain sequencing project: providing services to taxonomists for standard genome sequencing and annotation.</title>
        <authorList>
            <consortium name="The Broad Institute Genomics Platform"/>
            <consortium name="The Broad Institute Genome Sequencing Center for Infectious Disease"/>
            <person name="Wu L."/>
            <person name="Ma J."/>
        </authorList>
    </citation>
    <scope>NUCLEOTIDE SEQUENCE [LARGE SCALE GENOMIC DNA]</scope>
    <source>
        <strain evidence="2">CGMCC 1.15809</strain>
    </source>
</reference>
<organism evidence="1 2">
    <name type="scientific">Streptomyces ramulosus</name>
    <dbReference type="NCBI Taxonomy" id="47762"/>
    <lineage>
        <taxon>Bacteria</taxon>
        <taxon>Bacillati</taxon>
        <taxon>Actinomycetota</taxon>
        <taxon>Actinomycetes</taxon>
        <taxon>Kitasatosporales</taxon>
        <taxon>Streptomycetaceae</taxon>
        <taxon>Streptomyces</taxon>
    </lineage>
</organism>
<dbReference type="RefSeq" id="WP_345092053.1">
    <property type="nucleotide sequence ID" value="NZ_BAAAWG010000019.1"/>
</dbReference>
<name>A0ABW1FJF1_9ACTN</name>
<evidence type="ECO:0000313" key="2">
    <source>
        <dbReference type="Proteomes" id="UP001596241"/>
    </source>
</evidence>
<proteinExistence type="predicted"/>
<evidence type="ECO:0000313" key="1">
    <source>
        <dbReference type="EMBL" id="MFC5894010.1"/>
    </source>
</evidence>
<comment type="caution">
    <text evidence="1">The sequence shown here is derived from an EMBL/GenBank/DDBJ whole genome shotgun (WGS) entry which is preliminary data.</text>
</comment>